<dbReference type="GO" id="GO:0008654">
    <property type="term" value="P:phospholipid biosynthetic process"/>
    <property type="evidence" value="ECO:0007669"/>
    <property type="project" value="UniProtKB-KW"/>
</dbReference>
<keyword evidence="10 19" id="KW-1133">Transmembrane helix</keyword>
<dbReference type="EMBL" id="MHKI01000003">
    <property type="protein sequence ID" value="OGY88259.1"/>
    <property type="molecule type" value="Genomic_DNA"/>
</dbReference>
<evidence type="ECO:0000256" key="2">
    <source>
        <dbReference type="ARBA" id="ARBA00005967"/>
    </source>
</evidence>
<evidence type="ECO:0000256" key="7">
    <source>
        <dbReference type="ARBA" id="ARBA00022741"/>
    </source>
</evidence>
<feature type="transmembrane region" description="Helical" evidence="19">
    <location>
        <begin position="94"/>
        <end position="118"/>
    </location>
</feature>
<keyword evidence="11" id="KW-0443">Lipid metabolism</keyword>
<evidence type="ECO:0000256" key="1">
    <source>
        <dbReference type="ARBA" id="ARBA00004651"/>
    </source>
</evidence>
<dbReference type="Proteomes" id="UP000176420">
    <property type="component" value="Unassembled WGS sequence"/>
</dbReference>
<keyword evidence="5" id="KW-0808">Transferase</keyword>
<dbReference type="PANTHER" id="PTHR34299">
    <property type="entry name" value="DIACYLGLYCEROL KINASE"/>
    <property type="match status" value="1"/>
</dbReference>
<dbReference type="CDD" id="cd14265">
    <property type="entry name" value="UDPK_IM_like"/>
    <property type="match status" value="1"/>
</dbReference>
<dbReference type="InterPro" id="IPR000829">
    <property type="entry name" value="DAGK"/>
</dbReference>
<name>A0A1G2BI79_9BACT</name>
<keyword evidence="8" id="KW-0418">Kinase</keyword>
<dbReference type="Pfam" id="PF01219">
    <property type="entry name" value="DAGK_prokar"/>
    <property type="match status" value="1"/>
</dbReference>
<comment type="similarity">
    <text evidence="2">Belongs to the bacterial diacylglycerol kinase family.</text>
</comment>
<feature type="binding site" evidence="18">
    <location>
        <position position="74"/>
    </location>
    <ligand>
        <name>a divalent metal cation</name>
        <dbReference type="ChEBI" id="CHEBI:60240"/>
    </ligand>
</feature>
<keyword evidence="3" id="KW-1003">Cell membrane</keyword>
<evidence type="ECO:0000256" key="11">
    <source>
        <dbReference type="ARBA" id="ARBA00023098"/>
    </source>
</evidence>
<keyword evidence="14" id="KW-1208">Phospholipid metabolism</keyword>
<gene>
    <name evidence="20" type="ORF">A2319_03670</name>
</gene>
<comment type="cofactor">
    <cofactor evidence="18">
        <name>Mg(2+)</name>
        <dbReference type="ChEBI" id="CHEBI:18420"/>
    </cofactor>
    <text evidence="18">Mn(2+), Zn(2+), Cd(2+) and Co(2+) support activity to lesser extents.</text>
</comment>
<evidence type="ECO:0008006" key="22">
    <source>
        <dbReference type="Google" id="ProtNLM"/>
    </source>
</evidence>
<organism evidence="20 21">
    <name type="scientific">Candidatus Kerfeldbacteria bacterium RIFOXYB2_FULL_38_14</name>
    <dbReference type="NCBI Taxonomy" id="1798547"/>
    <lineage>
        <taxon>Bacteria</taxon>
        <taxon>Candidatus Kerfeldiibacteriota</taxon>
    </lineage>
</organism>
<feature type="binding site" evidence="17">
    <location>
        <position position="14"/>
    </location>
    <ligand>
        <name>ATP</name>
        <dbReference type="ChEBI" id="CHEBI:30616"/>
    </ligand>
</feature>
<feature type="binding site" evidence="17">
    <location>
        <begin position="92"/>
        <end position="93"/>
    </location>
    <ligand>
        <name>ATP</name>
        <dbReference type="ChEBI" id="CHEBI:30616"/>
    </ligand>
</feature>
<evidence type="ECO:0000313" key="20">
    <source>
        <dbReference type="EMBL" id="OGY88259.1"/>
    </source>
</evidence>
<comment type="caution">
    <text evidence="20">The sequence shown here is derived from an EMBL/GenBank/DDBJ whole genome shotgun (WGS) entry which is preliminary data.</text>
</comment>
<protein>
    <recommendedName>
        <fullName evidence="22">Diacylglycerol kinase</fullName>
    </recommendedName>
</protein>
<dbReference type="PANTHER" id="PTHR34299:SF1">
    <property type="entry name" value="DIACYLGLYCEROL KINASE"/>
    <property type="match status" value="1"/>
</dbReference>
<evidence type="ECO:0000256" key="12">
    <source>
        <dbReference type="ARBA" id="ARBA00023136"/>
    </source>
</evidence>
<evidence type="ECO:0000256" key="18">
    <source>
        <dbReference type="PIRSR" id="PIRSR600829-4"/>
    </source>
</evidence>
<proteinExistence type="inferred from homology"/>
<keyword evidence="13" id="KW-0594">Phospholipid biosynthesis</keyword>
<evidence type="ECO:0000256" key="3">
    <source>
        <dbReference type="ARBA" id="ARBA00022475"/>
    </source>
</evidence>
<dbReference type="AlphaFoldDB" id="A0A1G2BI79"/>
<keyword evidence="4" id="KW-0444">Lipid biosynthesis</keyword>
<feature type="active site" description="Proton acceptor" evidence="15">
    <location>
        <position position="67"/>
    </location>
</feature>
<keyword evidence="18" id="KW-0479">Metal-binding</keyword>
<feature type="binding site" evidence="18">
    <location>
        <position position="26"/>
    </location>
    <ligand>
        <name>a divalent metal cation</name>
        <dbReference type="ChEBI" id="CHEBI:60240"/>
    </ligand>
</feature>
<evidence type="ECO:0000256" key="19">
    <source>
        <dbReference type="SAM" id="Phobius"/>
    </source>
</evidence>
<evidence type="ECO:0000256" key="17">
    <source>
        <dbReference type="PIRSR" id="PIRSR600829-3"/>
    </source>
</evidence>
<comment type="subcellular location">
    <subcellularLocation>
        <location evidence="1">Cell membrane</location>
        <topology evidence="1">Multi-pass membrane protein</topology>
    </subcellularLocation>
</comment>
<dbReference type="GO" id="GO:0046872">
    <property type="term" value="F:metal ion binding"/>
    <property type="evidence" value="ECO:0007669"/>
    <property type="project" value="UniProtKB-KW"/>
</dbReference>
<feature type="binding site" evidence="17">
    <location>
        <position position="74"/>
    </location>
    <ligand>
        <name>ATP</name>
        <dbReference type="ChEBI" id="CHEBI:30616"/>
    </ligand>
</feature>
<feature type="transmembrane region" description="Helical" evidence="19">
    <location>
        <begin position="29"/>
        <end position="47"/>
    </location>
</feature>
<evidence type="ECO:0000256" key="4">
    <source>
        <dbReference type="ARBA" id="ARBA00022516"/>
    </source>
</evidence>
<feature type="transmembrane region" description="Helical" evidence="19">
    <location>
        <begin position="53"/>
        <end position="73"/>
    </location>
</feature>
<evidence type="ECO:0000256" key="16">
    <source>
        <dbReference type="PIRSR" id="PIRSR600829-2"/>
    </source>
</evidence>
<evidence type="ECO:0000256" key="15">
    <source>
        <dbReference type="PIRSR" id="PIRSR600829-1"/>
    </source>
</evidence>
<dbReference type="InterPro" id="IPR036945">
    <property type="entry name" value="DAGK_sf"/>
</dbReference>
<accession>A0A1G2BI79</accession>
<reference evidence="20 21" key="1">
    <citation type="journal article" date="2016" name="Nat. Commun.">
        <title>Thousands of microbial genomes shed light on interconnected biogeochemical processes in an aquifer system.</title>
        <authorList>
            <person name="Anantharaman K."/>
            <person name="Brown C.T."/>
            <person name="Hug L.A."/>
            <person name="Sharon I."/>
            <person name="Castelle C.J."/>
            <person name="Probst A.J."/>
            <person name="Thomas B.C."/>
            <person name="Singh A."/>
            <person name="Wilkins M.J."/>
            <person name="Karaoz U."/>
            <person name="Brodie E.L."/>
            <person name="Williams K.H."/>
            <person name="Hubbard S.S."/>
            <person name="Banfield J.F."/>
        </authorList>
    </citation>
    <scope>NUCLEOTIDE SEQUENCE [LARGE SCALE GENOMIC DNA]</scope>
</reference>
<evidence type="ECO:0000256" key="14">
    <source>
        <dbReference type="ARBA" id="ARBA00023264"/>
    </source>
</evidence>
<dbReference type="InterPro" id="IPR033717">
    <property type="entry name" value="UDPK"/>
</dbReference>
<keyword evidence="9 17" id="KW-0067">ATP-binding</keyword>
<sequence length="120" mass="13847">MWFNLRILKKSFNYAVKGVRYAFKNEQNFRIQLVITSGVVILMFILKVRAWEAVALIFVIVAVLVLELVNTIFERFIDILKPRLLDQAKIIKDMMAAAVFLAAFGALVVGLIIFYPYFIE</sequence>
<keyword evidence="18" id="KW-0460">Magnesium</keyword>
<dbReference type="GO" id="GO:0005524">
    <property type="term" value="F:ATP binding"/>
    <property type="evidence" value="ECO:0007669"/>
    <property type="project" value="UniProtKB-KW"/>
</dbReference>
<dbReference type="GO" id="GO:0005886">
    <property type="term" value="C:plasma membrane"/>
    <property type="evidence" value="ECO:0007669"/>
    <property type="project" value="UniProtKB-SubCell"/>
</dbReference>
<dbReference type="GO" id="GO:0016301">
    <property type="term" value="F:kinase activity"/>
    <property type="evidence" value="ECO:0007669"/>
    <property type="project" value="UniProtKB-KW"/>
</dbReference>
<evidence type="ECO:0000313" key="21">
    <source>
        <dbReference type="Proteomes" id="UP000176420"/>
    </source>
</evidence>
<keyword evidence="6 19" id="KW-0812">Transmembrane</keyword>
<dbReference type="Gene3D" id="1.10.287.3610">
    <property type="match status" value="1"/>
</dbReference>
<evidence type="ECO:0000256" key="8">
    <source>
        <dbReference type="ARBA" id="ARBA00022777"/>
    </source>
</evidence>
<keyword evidence="12 19" id="KW-0472">Membrane</keyword>
<feature type="binding site" evidence="17">
    <location>
        <position position="26"/>
    </location>
    <ligand>
        <name>ATP</name>
        <dbReference type="ChEBI" id="CHEBI:30616"/>
    </ligand>
</feature>
<feature type="binding site" evidence="16">
    <location>
        <position position="67"/>
    </location>
    <ligand>
        <name>substrate</name>
    </ligand>
</feature>
<evidence type="ECO:0000256" key="10">
    <source>
        <dbReference type="ARBA" id="ARBA00022989"/>
    </source>
</evidence>
<evidence type="ECO:0000256" key="5">
    <source>
        <dbReference type="ARBA" id="ARBA00022679"/>
    </source>
</evidence>
<evidence type="ECO:0000256" key="9">
    <source>
        <dbReference type="ARBA" id="ARBA00022840"/>
    </source>
</evidence>
<evidence type="ECO:0000256" key="6">
    <source>
        <dbReference type="ARBA" id="ARBA00022692"/>
    </source>
</evidence>
<keyword evidence="7 17" id="KW-0547">Nucleotide-binding</keyword>
<evidence type="ECO:0000256" key="13">
    <source>
        <dbReference type="ARBA" id="ARBA00023209"/>
    </source>
</evidence>